<dbReference type="RefSeq" id="WP_377851623.1">
    <property type="nucleotide sequence ID" value="NZ_JBHLZU010000009.1"/>
</dbReference>
<dbReference type="InterPro" id="IPR046373">
    <property type="entry name" value="Acyl-CoA_Oxase/DH_mid-dom_sf"/>
</dbReference>
<dbReference type="EMBL" id="JBHLZU010000009">
    <property type="protein sequence ID" value="MFB9904425.1"/>
    <property type="molecule type" value="Genomic_DNA"/>
</dbReference>
<dbReference type="SUPFAM" id="SSF56645">
    <property type="entry name" value="Acyl-CoA dehydrogenase NM domain-like"/>
    <property type="match status" value="1"/>
</dbReference>
<dbReference type="Pfam" id="PF02770">
    <property type="entry name" value="Acyl-CoA_dh_M"/>
    <property type="match status" value="1"/>
</dbReference>
<dbReference type="EC" id="1.-.-.-" evidence="9"/>
<evidence type="ECO:0000259" key="6">
    <source>
        <dbReference type="Pfam" id="PF00441"/>
    </source>
</evidence>
<evidence type="ECO:0000256" key="5">
    <source>
        <dbReference type="RuleBase" id="RU362125"/>
    </source>
</evidence>
<keyword evidence="4 5" id="KW-0274">FAD</keyword>
<evidence type="ECO:0000256" key="1">
    <source>
        <dbReference type="ARBA" id="ARBA00001974"/>
    </source>
</evidence>
<dbReference type="InterPro" id="IPR036250">
    <property type="entry name" value="AcylCo_DH-like_C"/>
</dbReference>
<evidence type="ECO:0000313" key="9">
    <source>
        <dbReference type="EMBL" id="MFB9904425.1"/>
    </source>
</evidence>
<evidence type="ECO:0000259" key="7">
    <source>
        <dbReference type="Pfam" id="PF02770"/>
    </source>
</evidence>
<accession>A0ABV5ZVI1</accession>
<dbReference type="InterPro" id="IPR006091">
    <property type="entry name" value="Acyl-CoA_Oxase/DH_mid-dom"/>
</dbReference>
<sequence length="379" mass="40559">MSFTGRVDAPTPQRVREFVDAEVAPNAEEFDRTERLPRSLLDQVGSLGLWAPFLPAEVGGSGTDYVTVGRIHTEIGRGCSGLRSMLTVHGMVSWSVNRWGSDEQKKRWLPELATGATFGVFCLSEPDRSGSDSTAEGTVAVPDGDGWVLNGRKKWITGGQVADLMMVFSRTDAGMSTFLVPRETPGVEVKPLSRIMGTASSMIAEITFTDVRLGPDALLGPRGWAAGTVMTGALDIGRYSVACGSLGIVQAALEASARYSSQRSAGGALLRDQPQIRAKISDMVTSRDAAALLCERAGRLKDADDPETIMATWIAKYHASTAATRAASDAVQIHGANGCSPDYPAARLYRDSKIMEIIEGSTELQQLTIAEVAYREVAL</sequence>
<evidence type="ECO:0000256" key="4">
    <source>
        <dbReference type="ARBA" id="ARBA00022827"/>
    </source>
</evidence>
<feature type="domain" description="Acyl-CoA dehydrogenase/oxidase C-terminal" evidence="6">
    <location>
        <begin position="228"/>
        <end position="372"/>
    </location>
</feature>
<dbReference type="Gene3D" id="1.10.540.10">
    <property type="entry name" value="Acyl-CoA dehydrogenase/oxidase, N-terminal domain"/>
    <property type="match status" value="1"/>
</dbReference>
<dbReference type="InterPro" id="IPR013786">
    <property type="entry name" value="AcylCoA_DH/ox_N"/>
</dbReference>
<reference evidence="9 10" key="1">
    <citation type="submission" date="2024-09" db="EMBL/GenBank/DDBJ databases">
        <authorList>
            <person name="Sun Q."/>
            <person name="Mori K."/>
        </authorList>
    </citation>
    <scope>NUCLEOTIDE SEQUENCE [LARGE SCALE GENOMIC DNA]</scope>
    <source>
        <strain evidence="9 10">TBRC 7907</strain>
    </source>
</reference>
<proteinExistence type="inferred from homology"/>
<dbReference type="Gene3D" id="1.20.140.10">
    <property type="entry name" value="Butyryl-CoA Dehydrogenase, subunit A, domain 3"/>
    <property type="match status" value="1"/>
</dbReference>
<name>A0ABV5ZVI1_9PSEU</name>
<keyword evidence="10" id="KW-1185">Reference proteome</keyword>
<comment type="cofactor">
    <cofactor evidence="1 5">
        <name>FAD</name>
        <dbReference type="ChEBI" id="CHEBI:57692"/>
    </cofactor>
</comment>
<keyword evidence="3 5" id="KW-0285">Flavoprotein</keyword>
<dbReference type="Pfam" id="PF02771">
    <property type="entry name" value="Acyl-CoA_dh_N"/>
    <property type="match status" value="1"/>
</dbReference>
<dbReference type="Pfam" id="PF00441">
    <property type="entry name" value="Acyl-CoA_dh_1"/>
    <property type="match status" value="1"/>
</dbReference>
<evidence type="ECO:0000256" key="2">
    <source>
        <dbReference type="ARBA" id="ARBA00009347"/>
    </source>
</evidence>
<feature type="domain" description="Acyl-CoA dehydrogenase/oxidase N-terminal" evidence="8">
    <location>
        <begin position="13"/>
        <end position="115"/>
    </location>
</feature>
<dbReference type="Proteomes" id="UP001589693">
    <property type="component" value="Unassembled WGS sequence"/>
</dbReference>
<comment type="caution">
    <text evidence="9">The sequence shown here is derived from an EMBL/GenBank/DDBJ whole genome shotgun (WGS) entry which is preliminary data.</text>
</comment>
<dbReference type="SUPFAM" id="SSF47203">
    <property type="entry name" value="Acyl-CoA dehydrogenase C-terminal domain-like"/>
    <property type="match status" value="1"/>
</dbReference>
<dbReference type="PANTHER" id="PTHR43884:SF12">
    <property type="entry name" value="ISOVALERYL-COA DEHYDROGENASE, MITOCHONDRIAL-RELATED"/>
    <property type="match status" value="1"/>
</dbReference>
<dbReference type="InterPro" id="IPR009075">
    <property type="entry name" value="AcylCo_DH/oxidase_C"/>
</dbReference>
<dbReference type="Gene3D" id="2.40.110.10">
    <property type="entry name" value="Butyryl-CoA Dehydrogenase, subunit A, domain 2"/>
    <property type="match status" value="1"/>
</dbReference>
<gene>
    <name evidence="9" type="ORF">ACFFQA_10820</name>
</gene>
<protein>
    <submittedName>
        <fullName evidence="9">Acyl-CoA dehydrogenase family protein</fullName>
        <ecNumber evidence="9">1.-.-.-</ecNumber>
    </submittedName>
</protein>
<dbReference type="GO" id="GO:0016491">
    <property type="term" value="F:oxidoreductase activity"/>
    <property type="evidence" value="ECO:0007669"/>
    <property type="project" value="UniProtKB-KW"/>
</dbReference>
<keyword evidence="5 9" id="KW-0560">Oxidoreductase</keyword>
<comment type="similarity">
    <text evidence="2 5">Belongs to the acyl-CoA dehydrogenase family.</text>
</comment>
<dbReference type="InterPro" id="IPR009100">
    <property type="entry name" value="AcylCoA_DH/oxidase_NM_dom_sf"/>
</dbReference>
<evidence type="ECO:0000313" key="10">
    <source>
        <dbReference type="Proteomes" id="UP001589693"/>
    </source>
</evidence>
<dbReference type="InterPro" id="IPR037069">
    <property type="entry name" value="AcylCoA_DH/ox_N_sf"/>
</dbReference>
<evidence type="ECO:0000256" key="3">
    <source>
        <dbReference type="ARBA" id="ARBA00022630"/>
    </source>
</evidence>
<feature type="domain" description="Acyl-CoA oxidase/dehydrogenase middle" evidence="7">
    <location>
        <begin position="121"/>
        <end position="211"/>
    </location>
</feature>
<dbReference type="PIRSF" id="PIRSF016578">
    <property type="entry name" value="HsaA"/>
    <property type="match status" value="1"/>
</dbReference>
<evidence type="ECO:0000259" key="8">
    <source>
        <dbReference type="Pfam" id="PF02771"/>
    </source>
</evidence>
<organism evidence="9 10">
    <name type="scientific">Allokutzneria oryzae</name>
    <dbReference type="NCBI Taxonomy" id="1378989"/>
    <lineage>
        <taxon>Bacteria</taxon>
        <taxon>Bacillati</taxon>
        <taxon>Actinomycetota</taxon>
        <taxon>Actinomycetes</taxon>
        <taxon>Pseudonocardiales</taxon>
        <taxon>Pseudonocardiaceae</taxon>
        <taxon>Allokutzneria</taxon>
    </lineage>
</organism>
<dbReference type="PANTHER" id="PTHR43884">
    <property type="entry name" value="ACYL-COA DEHYDROGENASE"/>
    <property type="match status" value="1"/>
</dbReference>